<keyword evidence="1" id="KW-0472">Membrane</keyword>
<dbReference type="InterPro" id="IPR035451">
    <property type="entry name" value="Ada-like_dom_sf"/>
</dbReference>
<keyword evidence="1" id="KW-1133">Transmembrane helix</keyword>
<dbReference type="Gene3D" id="3.40.10.10">
    <property type="entry name" value="DNA Methylphosphotriester Repair Domain"/>
    <property type="match status" value="1"/>
</dbReference>
<gene>
    <name evidence="2" type="ORF">A2756_04585</name>
</gene>
<dbReference type="EMBL" id="MHNL01000015">
    <property type="protein sequence ID" value="OGZ44704.1"/>
    <property type="molecule type" value="Genomic_DNA"/>
</dbReference>
<evidence type="ECO:0000313" key="2">
    <source>
        <dbReference type="EMBL" id="OGZ44704.1"/>
    </source>
</evidence>
<accession>A0A1G2G340</accession>
<keyword evidence="1" id="KW-0812">Transmembrane</keyword>
<feature type="transmembrane region" description="Helical" evidence="1">
    <location>
        <begin position="21"/>
        <end position="42"/>
    </location>
</feature>
<name>A0A1G2G340_9BACT</name>
<comment type="caution">
    <text evidence="2">The sequence shown here is derived from an EMBL/GenBank/DDBJ whole genome shotgun (WGS) entry which is preliminary data.</text>
</comment>
<proteinExistence type="predicted"/>
<evidence type="ECO:0008006" key="4">
    <source>
        <dbReference type="Google" id="ProtNLM"/>
    </source>
</evidence>
<organism evidence="2 3">
    <name type="scientific">Candidatus Ryanbacteria bacterium RIFCSPHIGHO2_01_FULL_48_27</name>
    <dbReference type="NCBI Taxonomy" id="1802115"/>
    <lineage>
        <taxon>Bacteria</taxon>
        <taxon>Candidatus Ryaniibacteriota</taxon>
    </lineage>
</organism>
<sequence>MNIPNEPSKVKAFLTSHGTDIFIGCLAILMSIIGFGIGRLSALDKVKEPLRIEYGAQNRATSSQKAVSDAPVSKISAHPEGPVSVVASKKGTRYYFPWCDGASTLSPKNKISFATEAEAKGAGYTLAANCR</sequence>
<dbReference type="SUPFAM" id="SSF57884">
    <property type="entry name" value="Ada DNA repair protein, N-terminal domain (N-Ada 10)"/>
    <property type="match status" value="1"/>
</dbReference>
<dbReference type="Proteomes" id="UP000177785">
    <property type="component" value="Unassembled WGS sequence"/>
</dbReference>
<protein>
    <recommendedName>
        <fullName evidence="4">Ada DNA repair metal-binding domain-containing protein</fullName>
    </recommendedName>
</protein>
<reference evidence="2 3" key="1">
    <citation type="journal article" date="2016" name="Nat. Commun.">
        <title>Thousands of microbial genomes shed light on interconnected biogeochemical processes in an aquifer system.</title>
        <authorList>
            <person name="Anantharaman K."/>
            <person name="Brown C.T."/>
            <person name="Hug L.A."/>
            <person name="Sharon I."/>
            <person name="Castelle C.J."/>
            <person name="Probst A.J."/>
            <person name="Thomas B.C."/>
            <person name="Singh A."/>
            <person name="Wilkins M.J."/>
            <person name="Karaoz U."/>
            <person name="Brodie E.L."/>
            <person name="Williams K.H."/>
            <person name="Hubbard S.S."/>
            <person name="Banfield J.F."/>
        </authorList>
    </citation>
    <scope>NUCLEOTIDE SEQUENCE [LARGE SCALE GENOMIC DNA]</scope>
</reference>
<evidence type="ECO:0000256" key="1">
    <source>
        <dbReference type="SAM" id="Phobius"/>
    </source>
</evidence>
<evidence type="ECO:0000313" key="3">
    <source>
        <dbReference type="Proteomes" id="UP000177785"/>
    </source>
</evidence>
<dbReference type="STRING" id="1802115.A2756_04585"/>
<dbReference type="AlphaFoldDB" id="A0A1G2G340"/>